<feature type="domain" description="DUF6534" evidence="2">
    <location>
        <begin position="163"/>
        <end position="244"/>
    </location>
</feature>
<gene>
    <name evidence="3" type="ORF">GGX14DRAFT_411192</name>
</gene>
<name>A0AAD7E5V7_9AGAR</name>
<proteinExistence type="predicted"/>
<accession>A0AAD7E5V7</accession>
<keyword evidence="4" id="KW-1185">Reference proteome</keyword>
<feature type="transmembrane region" description="Helical" evidence="1">
    <location>
        <begin position="6"/>
        <end position="31"/>
    </location>
</feature>
<evidence type="ECO:0000313" key="3">
    <source>
        <dbReference type="EMBL" id="KAJ7230525.1"/>
    </source>
</evidence>
<dbReference type="PANTHER" id="PTHR40465:SF1">
    <property type="entry name" value="DUF6534 DOMAIN-CONTAINING PROTEIN"/>
    <property type="match status" value="1"/>
</dbReference>
<dbReference type="AlphaFoldDB" id="A0AAD7E5V7"/>
<evidence type="ECO:0000256" key="1">
    <source>
        <dbReference type="SAM" id="Phobius"/>
    </source>
</evidence>
<comment type="caution">
    <text evidence="3">The sequence shown here is derived from an EMBL/GenBank/DDBJ whole genome shotgun (WGS) entry which is preliminary data.</text>
</comment>
<dbReference type="InterPro" id="IPR045339">
    <property type="entry name" value="DUF6534"/>
</dbReference>
<dbReference type="EMBL" id="JARJCW010000001">
    <property type="protein sequence ID" value="KAJ7230525.1"/>
    <property type="molecule type" value="Genomic_DNA"/>
</dbReference>
<feature type="transmembrane region" description="Helical" evidence="1">
    <location>
        <begin position="52"/>
        <end position="72"/>
    </location>
</feature>
<feature type="transmembrane region" description="Helical" evidence="1">
    <location>
        <begin position="92"/>
        <end position="112"/>
    </location>
</feature>
<keyword evidence="1" id="KW-0812">Transmembrane</keyword>
<protein>
    <recommendedName>
        <fullName evidence="2">DUF6534 domain-containing protein</fullName>
    </recommendedName>
</protein>
<dbReference type="Pfam" id="PF20152">
    <property type="entry name" value="DUF6534"/>
    <property type="match status" value="1"/>
</dbReference>
<dbReference type="PANTHER" id="PTHR40465">
    <property type="entry name" value="CHROMOSOME 1, WHOLE GENOME SHOTGUN SEQUENCE"/>
    <property type="match status" value="1"/>
</dbReference>
<keyword evidence="1" id="KW-0472">Membrane</keyword>
<sequence>MAISNPGINLILGPVILGIIINAFLFGIVFAQGVTYYTSWSYKKDSWLIRGLVSWSLLLDLFHSCAVILVVWEYCINHFGDVAFLATTPWPFPTTPIFSSSASVPIQIFLAWRVKLLSKSWAIFGLLSTLSITSGILAFISAIKALEDFADLIPVVDAWLALSVVCDLSLTTLLFFYLHRSRTGFSIITRLTIQSIETASFSACLVLDLITFTVIQNTNFHFVFALLSGRMYTNTLLTTLNSRSKMIEDMSGVNTIPSALRGTEVHISVEQNQAVAMPMENFPLGKKSARGGLNGSTLESFADDDRKVQF</sequence>
<organism evidence="3 4">
    <name type="scientific">Mycena pura</name>
    <dbReference type="NCBI Taxonomy" id="153505"/>
    <lineage>
        <taxon>Eukaryota</taxon>
        <taxon>Fungi</taxon>
        <taxon>Dikarya</taxon>
        <taxon>Basidiomycota</taxon>
        <taxon>Agaricomycotina</taxon>
        <taxon>Agaricomycetes</taxon>
        <taxon>Agaricomycetidae</taxon>
        <taxon>Agaricales</taxon>
        <taxon>Marasmiineae</taxon>
        <taxon>Mycenaceae</taxon>
        <taxon>Mycena</taxon>
    </lineage>
</organism>
<evidence type="ECO:0000313" key="4">
    <source>
        <dbReference type="Proteomes" id="UP001219525"/>
    </source>
</evidence>
<evidence type="ECO:0000259" key="2">
    <source>
        <dbReference type="Pfam" id="PF20152"/>
    </source>
</evidence>
<reference evidence="3" key="1">
    <citation type="submission" date="2023-03" db="EMBL/GenBank/DDBJ databases">
        <title>Massive genome expansion in bonnet fungi (Mycena s.s.) driven by repeated elements and novel gene families across ecological guilds.</title>
        <authorList>
            <consortium name="Lawrence Berkeley National Laboratory"/>
            <person name="Harder C.B."/>
            <person name="Miyauchi S."/>
            <person name="Viragh M."/>
            <person name="Kuo A."/>
            <person name="Thoen E."/>
            <person name="Andreopoulos B."/>
            <person name="Lu D."/>
            <person name="Skrede I."/>
            <person name="Drula E."/>
            <person name="Henrissat B."/>
            <person name="Morin E."/>
            <person name="Kohler A."/>
            <person name="Barry K."/>
            <person name="LaButti K."/>
            <person name="Morin E."/>
            <person name="Salamov A."/>
            <person name="Lipzen A."/>
            <person name="Mereny Z."/>
            <person name="Hegedus B."/>
            <person name="Baldrian P."/>
            <person name="Stursova M."/>
            <person name="Weitz H."/>
            <person name="Taylor A."/>
            <person name="Grigoriev I.V."/>
            <person name="Nagy L.G."/>
            <person name="Martin F."/>
            <person name="Kauserud H."/>
        </authorList>
    </citation>
    <scope>NUCLEOTIDE SEQUENCE</scope>
    <source>
        <strain evidence="3">9144</strain>
    </source>
</reference>
<feature type="transmembrane region" description="Helical" evidence="1">
    <location>
        <begin position="124"/>
        <end position="146"/>
    </location>
</feature>
<keyword evidence="1" id="KW-1133">Transmembrane helix</keyword>
<feature type="transmembrane region" description="Helical" evidence="1">
    <location>
        <begin position="198"/>
        <end position="215"/>
    </location>
</feature>
<feature type="transmembrane region" description="Helical" evidence="1">
    <location>
        <begin position="158"/>
        <end position="178"/>
    </location>
</feature>
<dbReference type="Proteomes" id="UP001219525">
    <property type="component" value="Unassembled WGS sequence"/>
</dbReference>